<reference evidence="9 10" key="1">
    <citation type="submission" date="2024-09" db="EMBL/GenBank/DDBJ databases">
        <authorList>
            <person name="Ruan L."/>
        </authorList>
    </citation>
    <scope>NUCLEOTIDE SEQUENCE [LARGE SCALE GENOMIC DNA]</scope>
    <source>
        <strain evidence="9 10">D33</strain>
    </source>
</reference>
<evidence type="ECO:0000256" key="1">
    <source>
        <dbReference type="ARBA" id="ARBA00000448"/>
    </source>
</evidence>
<dbReference type="InterPro" id="IPR026891">
    <property type="entry name" value="Fn3-like"/>
</dbReference>
<evidence type="ECO:0000313" key="9">
    <source>
        <dbReference type="EMBL" id="MFB5681975.1"/>
    </source>
</evidence>
<dbReference type="InterPro" id="IPR001764">
    <property type="entry name" value="Glyco_hydro_3_N"/>
</dbReference>
<comment type="caution">
    <text evidence="9">The sequence shown here is derived from an EMBL/GenBank/DDBJ whole genome shotgun (WGS) entry which is preliminary data.</text>
</comment>
<dbReference type="PANTHER" id="PTHR30620">
    <property type="entry name" value="PERIPLASMIC BETA-GLUCOSIDASE-RELATED"/>
    <property type="match status" value="1"/>
</dbReference>
<dbReference type="InterPro" id="IPR036962">
    <property type="entry name" value="Glyco_hydro_3_N_sf"/>
</dbReference>
<keyword evidence="6 7" id="KW-0326">Glycosidase</keyword>
<gene>
    <name evidence="9" type="primary">bglX</name>
    <name evidence="9" type="ORF">ACE3NQ_13715</name>
</gene>
<dbReference type="InterPro" id="IPR013783">
    <property type="entry name" value="Ig-like_fold"/>
</dbReference>
<comment type="similarity">
    <text evidence="2 7">Belongs to the glycosyl hydrolase 3 family.</text>
</comment>
<dbReference type="InterPro" id="IPR017853">
    <property type="entry name" value="GH"/>
</dbReference>
<name>A0ABV5B8M1_9BACL</name>
<dbReference type="InterPro" id="IPR002772">
    <property type="entry name" value="Glyco_hydro_3_C"/>
</dbReference>
<keyword evidence="5 7" id="KW-0378">Hydrolase</keyword>
<dbReference type="EMBL" id="JBHILM010000014">
    <property type="protein sequence ID" value="MFB5681975.1"/>
    <property type="molecule type" value="Genomic_DNA"/>
</dbReference>
<evidence type="ECO:0000256" key="4">
    <source>
        <dbReference type="ARBA" id="ARBA00022729"/>
    </source>
</evidence>
<evidence type="ECO:0000256" key="6">
    <source>
        <dbReference type="ARBA" id="ARBA00023295"/>
    </source>
</evidence>
<dbReference type="Gene3D" id="3.40.50.1700">
    <property type="entry name" value="Glycoside hydrolase family 3 C-terminal domain"/>
    <property type="match status" value="1"/>
</dbReference>
<organism evidence="9 10">
    <name type="scientific">Paenibacillus terreus</name>
    <dbReference type="NCBI Taxonomy" id="1387834"/>
    <lineage>
        <taxon>Bacteria</taxon>
        <taxon>Bacillati</taxon>
        <taxon>Bacillota</taxon>
        <taxon>Bacilli</taxon>
        <taxon>Bacillales</taxon>
        <taxon>Paenibacillaceae</taxon>
        <taxon>Paenibacillus</taxon>
    </lineage>
</organism>
<dbReference type="SUPFAM" id="SSF51445">
    <property type="entry name" value="(Trans)glycosidases"/>
    <property type="match status" value="1"/>
</dbReference>
<dbReference type="Pfam" id="PF14310">
    <property type="entry name" value="Fn3-like"/>
    <property type="match status" value="1"/>
</dbReference>
<evidence type="ECO:0000313" key="10">
    <source>
        <dbReference type="Proteomes" id="UP001580407"/>
    </source>
</evidence>
<evidence type="ECO:0000256" key="2">
    <source>
        <dbReference type="ARBA" id="ARBA00005336"/>
    </source>
</evidence>
<dbReference type="SUPFAM" id="SSF52279">
    <property type="entry name" value="Beta-D-glucan exohydrolase, C-terminal domain"/>
    <property type="match status" value="1"/>
</dbReference>
<evidence type="ECO:0000259" key="8">
    <source>
        <dbReference type="SMART" id="SM01217"/>
    </source>
</evidence>
<dbReference type="RefSeq" id="WP_375525743.1">
    <property type="nucleotide sequence ID" value="NZ_JBHILM010000014.1"/>
</dbReference>
<dbReference type="PROSITE" id="PS00775">
    <property type="entry name" value="GLYCOSYL_HYDROL_F3"/>
    <property type="match status" value="1"/>
</dbReference>
<dbReference type="Pfam" id="PF00933">
    <property type="entry name" value="Glyco_hydro_3"/>
    <property type="match status" value="1"/>
</dbReference>
<dbReference type="Gene3D" id="3.20.20.300">
    <property type="entry name" value="Glycoside hydrolase, family 3, N-terminal domain"/>
    <property type="match status" value="1"/>
</dbReference>
<dbReference type="Gene3D" id="2.60.40.10">
    <property type="entry name" value="Immunoglobulins"/>
    <property type="match status" value="1"/>
</dbReference>
<comment type="catalytic activity">
    <reaction evidence="1">
        <text>Hydrolysis of terminal, non-reducing beta-D-glucosyl residues with release of beta-D-glucose.</text>
        <dbReference type="EC" id="3.2.1.21"/>
    </reaction>
</comment>
<evidence type="ECO:0000256" key="5">
    <source>
        <dbReference type="ARBA" id="ARBA00022801"/>
    </source>
</evidence>
<keyword evidence="4" id="KW-0732">Signal</keyword>
<keyword evidence="10" id="KW-1185">Reference proteome</keyword>
<dbReference type="NCBIfam" id="NF011678">
    <property type="entry name" value="PRK15098.1"/>
    <property type="match status" value="1"/>
</dbReference>
<proteinExistence type="inferred from homology"/>
<dbReference type="GO" id="GO:0008422">
    <property type="term" value="F:beta-glucosidase activity"/>
    <property type="evidence" value="ECO:0007669"/>
    <property type="project" value="UniProtKB-EC"/>
</dbReference>
<evidence type="ECO:0000256" key="7">
    <source>
        <dbReference type="RuleBase" id="RU361161"/>
    </source>
</evidence>
<dbReference type="InterPro" id="IPR036881">
    <property type="entry name" value="Glyco_hydro_3_C_sf"/>
</dbReference>
<dbReference type="PRINTS" id="PR00133">
    <property type="entry name" value="GLHYDRLASE3"/>
</dbReference>
<accession>A0ABV5B8M1</accession>
<sequence length="754" mass="83491">MDNNLLLEKLDSLSIEEKIGQLVQLTGDFFEGDMDTVVTGPLKKLGLNTAYNVYNTGSILNVTDPDKIIRLQTDYLEKSTHKIPLLFMADIIYGYRTIFPIPLAQACSWNYEQIERAASIAARECYDEGIHVTFSPMVDIVRDPRWGRVMESPGEDTLLAQKYAESTVLGIQGGNLESAQGAIPAHKIAACVKHFAAYGAPVAGREYNAVDMSEHMLREYYLPGYNAAIAAGARLVMTAFNTLNGVPATGNEWLNRDVLRREMNFDGVLISDYAAIEELIMHGYAENEAAAARLALLAGVDVDMKTAVYANQLAKVISGDEHMLGLLNEAVYRVLKLKNDLGLFEDPFRGLQETLQRQKSSVLSDEHKQNALSLAEESVVLLKNDHELLPLSKQAKVALIGPYAEENSTLGIWAIKGDEADTVNLKTGMLKHIDPDLLSVCRGAYMLPLDERQALGKYADKLPGETVAEEDLLHEALRDAGEADVIVLALGESIYQSGEGGSRTNPTLPEPQLKLLHELSLLGKKLVVIVYSGRPLILTEVAGKADAIIQAWYPGTMGGEALANILYGKTNPSGKLAMTFPRSVGQIPVYYNELNTGRPNLPENGSYRFASKYIDEVNEPLYPFGYGKSYTSFEYSLQSVSRKEMKANEPIHISISVTNTEIYDGKETVQLYIRDKSASVARPVMVLKDFKKVLLRKGETRSVQFTIREEMLKFYGSRMEYKSEPGEFDVYIGPSSHEILLSFSFVLLPEGEHE</sequence>
<feature type="domain" description="Fibronectin type III-like" evidence="8">
    <location>
        <begin position="667"/>
        <end position="736"/>
    </location>
</feature>
<protein>
    <recommendedName>
        <fullName evidence="3">beta-glucosidase</fullName>
        <ecNumber evidence="3">3.2.1.21</ecNumber>
    </recommendedName>
</protein>
<dbReference type="InterPro" id="IPR051915">
    <property type="entry name" value="Cellulose_Degrad_GH3"/>
</dbReference>
<dbReference type="Pfam" id="PF01915">
    <property type="entry name" value="Glyco_hydro_3_C"/>
    <property type="match status" value="1"/>
</dbReference>
<dbReference type="SMART" id="SM01217">
    <property type="entry name" value="Fn3_like"/>
    <property type="match status" value="1"/>
</dbReference>
<dbReference type="InterPro" id="IPR019800">
    <property type="entry name" value="Glyco_hydro_3_AS"/>
</dbReference>
<dbReference type="EC" id="3.2.1.21" evidence="3"/>
<dbReference type="Proteomes" id="UP001580407">
    <property type="component" value="Unassembled WGS sequence"/>
</dbReference>
<dbReference type="PANTHER" id="PTHR30620:SF16">
    <property type="entry name" value="LYSOSOMAL BETA GLUCOSIDASE"/>
    <property type="match status" value="1"/>
</dbReference>
<evidence type="ECO:0000256" key="3">
    <source>
        <dbReference type="ARBA" id="ARBA00012744"/>
    </source>
</evidence>